<feature type="region of interest" description="Disordered" evidence="1">
    <location>
        <begin position="208"/>
        <end position="364"/>
    </location>
</feature>
<feature type="region of interest" description="Disordered" evidence="1">
    <location>
        <begin position="161"/>
        <end position="183"/>
    </location>
</feature>
<dbReference type="OrthoDB" id="5895176at2759"/>
<dbReference type="AlphaFoldDB" id="A0A2G9UJU1"/>
<sequence>NLPSDPGKIYTIHHLDSAHEIHAVAVTVAEKFQIDLDSIIVSPEQEPETSKEQESLHLASLHEEKSESESAKRCYPSQTKMLDIVITKKRQEGAKAEFLAVQPDRPPPAYVDVESGGIRVGGLTKRSLAEESYKTALEPPPEKTKTWPTASDLSTMIERTTRSVPSKTATTDDKMSTARDSTDKSFISSTSTAAAPTVAAIPLATTQASKQSATAAPTTMEPIVQSRQDPTTPATSATTPASRTLQRSDITISGQSSVATKVRSSKTDTGADIAGGPVSVSAMRQKSTLKTPSIATKTQATSGLTTTKAAPKTRTAAKSRTRKKKSQSISSRSLGSQPASNTSSGTMKPSKSGNEGKERCGGGRNFTAEHFWCDMLSH</sequence>
<gene>
    <name evidence="2" type="ORF">TELCIR_07736</name>
</gene>
<evidence type="ECO:0000313" key="3">
    <source>
        <dbReference type="Proteomes" id="UP000230423"/>
    </source>
</evidence>
<feature type="compositionally biased region" description="Polar residues" evidence="1">
    <location>
        <begin position="243"/>
        <end position="259"/>
    </location>
</feature>
<feature type="compositionally biased region" description="Polar residues" evidence="1">
    <location>
        <begin position="334"/>
        <end position="353"/>
    </location>
</feature>
<feature type="compositionally biased region" description="Low complexity" evidence="1">
    <location>
        <begin position="208"/>
        <end position="219"/>
    </location>
</feature>
<name>A0A2G9UJU1_TELCI</name>
<feature type="compositionally biased region" description="Basic residues" evidence="1">
    <location>
        <begin position="315"/>
        <end position="326"/>
    </location>
</feature>
<feature type="region of interest" description="Disordered" evidence="1">
    <location>
        <begin position="43"/>
        <end position="73"/>
    </location>
</feature>
<feature type="compositionally biased region" description="Low complexity" evidence="1">
    <location>
        <begin position="305"/>
        <end position="314"/>
    </location>
</feature>
<protein>
    <submittedName>
        <fullName evidence="2">Uncharacterized protein</fullName>
    </submittedName>
</protein>
<dbReference type="EMBL" id="KZ346274">
    <property type="protein sequence ID" value="PIO70413.1"/>
    <property type="molecule type" value="Genomic_DNA"/>
</dbReference>
<accession>A0A2G9UJU1</accession>
<feature type="compositionally biased region" description="Polar residues" evidence="1">
    <location>
        <begin position="282"/>
        <end position="304"/>
    </location>
</feature>
<feature type="compositionally biased region" description="Basic and acidic residues" evidence="1">
    <location>
        <begin position="170"/>
        <end position="183"/>
    </location>
</feature>
<dbReference type="Proteomes" id="UP000230423">
    <property type="component" value="Unassembled WGS sequence"/>
</dbReference>
<feature type="non-terminal residue" evidence="2">
    <location>
        <position position="1"/>
    </location>
</feature>
<feature type="compositionally biased region" description="Basic and acidic residues" evidence="1">
    <location>
        <begin position="48"/>
        <end position="72"/>
    </location>
</feature>
<evidence type="ECO:0000313" key="2">
    <source>
        <dbReference type="EMBL" id="PIO70413.1"/>
    </source>
</evidence>
<feature type="compositionally biased region" description="Low complexity" evidence="1">
    <location>
        <begin position="230"/>
        <end position="242"/>
    </location>
</feature>
<keyword evidence="3" id="KW-1185">Reference proteome</keyword>
<evidence type="ECO:0000256" key="1">
    <source>
        <dbReference type="SAM" id="MobiDB-lite"/>
    </source>
</evidence>
<organism evidence="2 3">
    <name type="scientific">Teladorsagia circumcincta</name>
    <name type="common">Brown stomach worm</name>
    <name type="synonym">Ostertagia circumcincta</name>
    <dbReference type="NCBI Taxonomy" id="45464"/>
    <lineage>
        <taxon>Eukaryota</taxon>
        <taxon>Metazoa</taxon>
        <taxon>Ecdysozoa</taxon>
        <taxon>Nematoda</taxon>
        <taxon>Chromadorea</taxon>
        <taxon>Rhabditida</taxon>
        <taxon>Rhabditina</taxon>
        <taxon>Rhabditomorpha</taxon>
        <taxon>Strongyloidea</taxon>
        <taxon>Trichostrongylidae</taxon>
        <taxon>Teladorsagia</taxon>
    </lineage>
</organism>
<proteinExistence type="predicted"/>
<reference evidence="2 3" key="1">
    <citation type="submission" date="2015-09" db="EMBL/GenBank/DDBJ databases">
        <title>Draft genome of the parasitic nematode Teladorsagia circumcincta isolate WARC Sus (inbred).</title>
        <authorList>
            <person name="Mitreva M."/>
        </authorList>
    </citation>
    <scope>NUCLEOTIDE SEQUENCE [LARGE SCALE GENOMIC DNA]</scope>
    <source>
        <strain evidence="2 3">S</strain>
    </source>
</reference>